<reference evidence="3 4" key="1">
    <citation type="submission" date="2017-08" db="EMBL/GenBank/DDBJ databases">
        <title>Acidophilic green algal genome provides insights into adaptation to an acidic environment.</title>
        <authorList>
            <person name="Hirooka S."/>
            <person name="Hirose Y."/>
            <person name="Kanesaki Y."/>
            <person name="Higuchi S."/>
            <person name="Fujiwara T."/>
            <person name="Onuma R."/>
            <person name="Era A."/>
            <person name="Ohbayashi R."/>
            <person name="Uzuka A."/>
            <person name="Nozaki H."/>
            <person name="Yoshikawa H."/>
            <person name="Miyagishima S.Y."/>
        </authorList>
    </citation>
    <scope>NUCLEOTIDE SEQUENCE [LARGE SCALE GENOMIC DNA]</scope>
    <source>
        <strain evidence="3 4">NIES-2499</strain>
    </source>
</reference>
<feature type="transmembrane region" description="Helical" evidence="2">
    <location>
        <begin position="166"/>
        <end position="187"/>
    </location>
</feature>
<evidence type="ECO:0000313" key="4">
    <source>
        <dbReference type="Proteomes" id="UP000232323"/>
    </source>
</evidence>
<evidence type="ECO:0000256" key="1">
    <source>
        <dbReference type="SAM" id="MobiDB-lite"/>
    </source>
</evidence>
<evidence type="ECO:0000313" key="3">
    <source>
        <dbReference type="EMBL" id="GAX76193.1"/>
    </source>
</evidence>
<gene>
    <name evidence="3" type="ORF">CEUSTIGMA_g3637.t1</name>
</gene>
<dbReference type="OrthoDB" id="551878at2759"/>
<dbReference type="Proteomes" id="UP000232323">
    <property type="component" value="Unassembled WGS sequence"/>
</dbReference>
<feature type="compositionally biased region" description="Low complexity" evidence="1">
    <location>
        <begin position="90"/>
        <end position="111"/>
    </location>
</feature>
<dbReference type="EMBL" id="BEGY01000016">
    <property type="protein sequence ID" value="GAX76193.1"/>
    <property type="molecule type" value="Genomic_DNA"/>
</dbReference>
<evidence type="ECO:0008006" key="5">
    <source>
        <dbReference type="Google" id="ProtNLM"/>
    </source>
</evidence>
<feature type="compositionally biased region" description="Polar residues" evidence="1">
    <location>
        <begin position="1119"/>
        <end position="1128"/>
    </location>
</feature>
<feature type="region of interest" description="Disordered" evidence="1">
    <location>
        <begin position="526"/>
        <end position="578"/>
    </location>
</feature>
<feature type="transmembrane region" description="Helical" evidence="2">
    <location>
        <begin position="119"/>
        <end position="145"/>
    </location>
</feature>
<keyword evidence="2" id="KW-1133">Transmembrane helix</keyword>
<feature type="region of interest" description="Disordered" evidence="1">
    <location>
        <begin position="611"/>
        <end position="679"/>
    </location>
</feature>
<keyword evidence="2" id="KW-0472">Membrane</keyword>
<organism evidence="3 4">
    <name type="scientific">Chlamydomonas eustigma</name>
    <dbReference type="NCBI Taxonomy" id="1157962"/>
    <lineage>
        <taxon>Eukaryota</taxon>
        <taxon>Viridiplantae</taxon>
        <taxon>Chlorophyta</taxon>
        <taxon>core chlorophytes</taxon>
        <taxon>Chlorophyceae</taxon>
        <taxon>CS clade</taxon>
        <taxon>Chlamydomonadales</taxon>
        <taxon>Chlamydomonadaceae</taxon>
        <taxon>Chlamydomonas</taxon>
    </lineage>
</organism>
<feature type="region of interest" description="Disordered" evidence="1">
    <location>
        <begin position="1119"/>
        <end position="1155"/>
    </location>
</feature>
<keyword evidence="2" id="KW-0812">Transmembrane</keyword>
<proteinExistence type="predicted"/>
<protein>
    <recommendedName>
        <fullName evidence="5">TRP C-terminal domain-containing protein</fullName>
    </recommendedName>
</protein>
<comment type="caution">
    <text evidence="3">The sequence shown here is derived from an EMBL/GenBank/DDBJ whole genome shotgun (WGS) entry which is preliminary data.</text>
</comment>
<feature type="transmembrane region" description="Helical" evidence="2">
    <location>
        <begin position="223"/>
        <end position="242"/>
    </location>
</feature>
<evidence type="ECO:0000256" key="2">
    <source>
        <dbReference type="SAM" id="Phobius"/>
    </source>
</evidence>
<feature type="region of interest" description="Disordered" evidence="1">
    <location>
        <begin position="1392"/>
        <end position="1411"/>
    </location>
</feature>
<keyword evidence="4" id="KW-1185">Reference proteome</keyword>
<feature type="compositionally biased region" description="Polar residues" evidence="1">
    <location>
        <begin position="554"/>
        <end position="575"/>
    </location>
</feature>
<sequence length="1430" mass="152964">MRSLSEISPFLSRSLLGGVQEYIPVFESTQSGTSTTISISAAGTASSTTAFNATDLGGMTPIPFSSAPPPMQEGTSAAGNPQKFRHMLGNNSNEMSSSNATTTTTSWPSPTTSSNMNGLLYYTVFMAALVMVSFMLLHGIVNLLYRRFLESSYPLPNQLVMPGMESAFLGLLMMAITLNAFLVLPAGPSSAAASSSNSSSYDPGNATADKSHGFGVNQQSTSAVALVLCLLPVPYIIFLWWITLARIMHASSAQTSQEAQELNFHPQAPVVDINTSSLGHDARAEGIKRILPSSSDDMHDIPAMWFTSEGADESRSFNVEADILGMSIEQDRGGSLQRPQFDDSYQPNISEKSEGFCAESNCSQNYSSEADVGCALDYENDDGDDDILMSGPHWIPPLSPLNCLTLASQQEDRTHTAHAHSQIISAGGVKGVQPAPSEDTRLGKGVVGEEQQEDQECLGQPSHAAGISRMLPQHTSSAELPPNLDLAVERQRTSQLVRPTSFLANKKIHSNSSGLRIPTNTIHNSSKRIESDHTYPQGGNRSMCRGLNVGSVGTKVTTITSGPDQRQSDSRTNAVDGSVAQKERAQLLEGTDFGADNLMIVRGRCSIYTLPCSSRSTSSSPERQEGRADSSPGSHPVHSLQGELREDWRGVTVSNRRGGPVAEAVQETSSARSTDHAEEDALQDDMCICTSHALDEALKEEPGMSPQCHQFKATPEAATKTLRAVEVPSAELKTYKSQEVQQSFTLPSQTTSPLGALSATGSATASLKLSLSGPGSTVAPLLMGPLVGSARRSFWDKASSGLTTAATSSMHHLSNLVALKENSAKAGSRGAERCAKGREDIYMLPGPLVSENSCIQRSWAAAAPPHHEGMPSMNFQPRLTDVAGPTLDGDFSTRPGQVTTYSNKKHRLLTIWLFPPQSFLIRFEYLFEEVTGGSEEFNKHREVWYRLIACALNFTHKAFCAALLGGFSGQTLSWTQLSLLLGLHLFMILYILAVRPYAQWQYSVLEVAAHSLHAALTIAAMSLAMTSSESKQQAINWAMVAMLLAIVLLLLLYESWGLIQVLKRLYCWWRSKQGIVMDLEAGQAPVVAEIPQQRQSGIGSGTCQSEVLPAELPEVLSASDQASETHALTSPERAQLHQGCQHDCQPPEYKSPGSEPALMSGVSPNAIVCATNNDNSSTSCVGEEARLALPEHNMSNPGNASSGGGISATITDRQPSLKAAILPSSVSNDVSLGASSAAAAPFFQGALSPAHPDHTIGPNSLTMAALDGDIQLPPQHDLPAVSTSLASSPAVQCLRQASVATPLSSSWLQRSVRKVLSEYRIAKQRAASDPVIGTSPPPDIQFMAAPEGSSSSVATGQVASRPPHAWPRIKRDTWHKAHSTGGQISPTFKQIEEEEKQADNSFGSPPTISAPCISTRKVLSAWAHKQPDEA</sequence>
<feature type="region of interest" description="Disordered" evidence="1">
    <location>
        <begin position="66"/>
        <end position="111"/>
    </location>
</feature>
<accession>A0A250WZC3</accession>
<feature type="transmembrane region" description="Helical" evidence="2">
    <location>
        <begin position="1037"/>
        <end position="1062"/>
    </location>
</feature>
<feature type="transmembrane region" description="Helical" evidence="2">
    <location>
        <begin position="973"/>
        <end position="992"/>
    </location>
</feature>
<name>A0A250WZC3_9CHLO</name>